<proteinExistence type="predicted"/>
<dbReference type="AlphaFoldDB" id="A0A6M2EFJ6"/>
<evidence type="ECO:0000313" key="1">
    <source>
        <dbReference type="EMBL" id="NUU83884.1"/>
    </source>
</evidence>
<organism evidence="1">
    <name type="scientific">Populus davidiana</name>
    <dbReference type="NCBI Taxonomy" id="266767"/>
    <lineage>
        <taxon>Eukaryota</taxon>
        <taxon>Viridiplantae</taxon>
        <taxon>Streptophyta</taxon>
        <taxon>Embryophyta</taxon>
        <taxon>Tracheophyta</taxon>
        <taxon>Spermatophyta</taxon>
        <taxon>Magnoliopsida</taxon>
        <taxon>eudicotyledons</taxon>
        <taxon>Gunneridae</taxon>
        <taxon>Pentapetalae</taxon>
        <taxon>rosids</taxon>
        <taxon>fabids</taxon>
        <taxon>Malpighiales</taxon>
        <taxon>Salicaceae</taxon>
        <taxon>Saliceae</taxon>
        <taxon>Populus</taxon>
    </lineage>
</organism>
<reference evidence="1" key="1">
    <citation type="submission" date="2020-03" db="EMBL/GenBank/DDBJ databases">
        <authorList>
            <person name="Zhang R."/>
        </authorList>
    </citation>
    <scope>NUCLEOTIDE SEQUENCE</scope>
</reference>
<dbReference type="EMBL" id="GILB01003551">
    <property type="protein sequence ID" value="NUU83884.1"/>
    <property type="molecule type" value="Transcribed_RNA"/>
</dbReference>
<protein>
    <submittedName>
        <fullName evidence="1">Uncharacterized protein</fullName>
    </submittedName>
</protein>
<sequence length="102" mass="10960">MSSAELISELRSLKNSKNSAGSDDGLELLWAAISGLSLFLPCSGRSQRERASSSSSSSSSSSFGGLCVYVIQLLLPKSLKQFKYSSKSKKLNLKNLTLVHCL</sequence>
<accession>A0A6M2EFJ6</accession>
<name>A0A6M2EFJ6_9ROSI</name>